<dbReference type="SUPFAM" id="SSF52540">
    <property type="entry name" value="P-loop containing nucleoside triphosphate hydrolases"/>
    <property type="match status" value="2"/>
</dbReference>
<sequence length="1185" mass="139712">MPRTRKQSAATRRRIIRGIVREERETLRTTQNNTIRRSYGGQWRRLRRQDLQFRIEERQRDAAAHADRRQNPSYRAEEQLRNNIEHSLRRQDPLYREVEQERDTQAHAERRQDPLYREEEQERNTREHADRRQDPLYREDEQIRNTVEHSLRRQNPFYREVEQERDTQAHAEIRQDPLYREEEQERNTREHADRRQDPLYREDEQIRNTVEHSLRRQNPFYREVEQERDTQAHAERRQDPLYREEEQERNTREHAHRRQDPLYREDEQIRNTVEHSLRRQNPLYRDVEQERDTQAHAERRQDPLYREEEQERNIREHADRRQDPLYREKEQERNTREHAHRRQDPLYREDEQIRNTVEHSLRRQNPLYRDVEQERDTQAHAERRQDPFYREGEQDRNTREHVDRRQDPLYREDEQLRNTAEHCLRRQDPEVRASERLRNTVQRQQRRIFQRISQHDLNRSTISRVETHRRNPSNRIRINVNQAERNRTRRNQLTAEERQEESARIISRRNNERFQRYNETIKQGPTRICICCGGLWFPHQVEFLQKQGMSNSNFISEVFCLSERFPSANGFYTFCKTCNRAIKSGKKPNIRISNGLEFPEIPGALKDLTSVEERLVTARLPFMVIVALGFERQSAIRGAVVNVQISVSETVTSLPRHFDQAQVIQLHLKRRMEYQHDYMTETIRPAKVIEAARYLINIELYIKHGITIDGGWFDGYNSSAVVPFVANQEDQGAIQAIFDDQISRAPSVAENPQGDEFIMENLNPGGQQTLLDTIGLENVPHQRIVMAPGEGHRPLDMIIDSDSEELAFVTIYSIKVLLTAPTGKAAFGIGGATLHSMFSLPVNQSSSELRPLGPDALNAIYTKLLNLRLLIIDEISMVGAKMLSYLNARLKQIFKNTDYFGGVSVIVFGDLKQLSPVGDRWIFSAPTNDPYSAIYGTETWDKFKYFELTEIMRQRGDRAFAIALNNLASGQMTIQDISLLQQRVVLPTDVPNDAIHLFCSNDEVNVYNTLKLNSIQTEEVVSEAFDVVKSTSLTHQNKNRILDSVKTFKVSETRGLQYHLILKTTAKYMVTANIDTGDGLVNGATGQLMEINFIGTTRKPSTLWIKFPQENIGVLARSKKRHPTEALWTPIDICVKTFQYKRNDQLCYRFADIAALYLGNEIPLTLLCYRSADTATPYFKNMWER</sequence>
<feature type="compositionally biased region" description="Basic and acidic residues" evidence="2">
    <location>
        <begin position="59"/>
        <end position="151"/>
    </location>
</feature>
<keyword evidence="1" id="KW-0227">DNA damage</keyword>
<name>A0ABM3VQK6_MUSDO</name>
<feature type="compositionally biased region" description="Basic and acidic residues" evidence="2">
    <location>
        <begin position="369"/>
        <end position="415"/>
    </location>
</feature>
<dbReference type="InterPro" id="IPR051055">
    <property type="entry name" value="PIF1_helicase"/>
</dbReference>
<evidence type="ECO:0000259" key="3">
    <source>
        <dbReference type="Pfam" id="PF05970"/>
    </source>
</evidence>
<dbReference type="RefSeq" id="XP_058988078.1">
    <property type="nucleotide sequence ID" value="XM_059132095.1"/>
</dbReference>
<evidence type="ECO:0000259" key="4">
    <source>
        <dbReference type="Pfam" id="PF20209"/>
    </source>
</evidence>
<proteinExistence type="inferred from homology"/>
<keyword evidence="1" id="KW-0547">Nucleotide-binding</keyword>
<comment type="similarity">
    <text evidence="1">Belongs to the helicase family.</text>
</comment>
<feature type="domain" description="DNA helicase Pif1-like DEAD-box helicase" evidence="3">
    <location>
        <begin position="815"/>
        <end position="959"/>
    </location>
</feature>
<keyword evidence="1" id="KW-0347">Helicase</keyword>
<evidence type="ECO:0000313" key="6">
    <source>
        <dbReference type="RefSeq" id="XP_058988078.1"/>
    </source>
</evidence>
<dbReference type="PANTHER" id="PTHR47642:SF8">
    <property type="entry name" value="ATP-DEPENDENT DNA HELICASE"/>
    <property type="match status" value="1"/>
</dbReference>
<keyword evidence="1" id="KW-0234">DNA repair</keyword>
<dbReference type="Pfam" id="PF20209">
    <property type="entry name" value="DUF6570"/>
    <property type="match status" value="1"/>
</dbReference>
<feature type="compositionally biased region" description="Basic and acidic residues" evidence="2">
    <location>
        <begin position="222"/>
        <end position="277"/>
    </location>
</feature>
<reference evidence="6" key="1">
    <citation type="submission" date="2025-08" db="UniProtKB">
        <authorList>
            <consortium name="RefSeq"/>
        </authorList>
    </citation>
    <scope>IDENTIFICATION</scope>
    <source>
        <strain evidence="6">Aabys</strain>
        <tissue evidence="6">Whole body</tissue>
    </source>
</reference>
<dbReference type="Pfam" id="PF05970">
    <property type="entry name" value="PIF1"/>
    <property type="match status" value="1"/>
</dbReference>
<dbReference type="InterPro" id="IPR046700">
    <property type="entry name" value="DUF6570"/>
</dbReference>
<dbReference type="GeneID" id="131807068"/>
<comment type="catalytic activity">
    <reaction evidence="1">
        <text>ATP + H2O = ADP + phosphate + H(+)</text>
        <dbReference type="Rhea" id="RHEA:13065"/>
        <dbReference type="ChEBI" id="CHEBI:15377"/>
        <dbReference type="ChEBI" id="CHEBI:15378"/>
        <dbReference type="ChEBI" id="CHEBI:30616"/>
        <dbReference type="ChEBI" id="CHEBI:43474"/>
        <dbReference type="ChEBI" id="CHEBI:456216"/>
        <dbReference type="EC" id="5.6.2.3"/>
    </reaction>
</comment>
<dbReference type="Gene3D" id="3.40.50.300">
    <property type="entry name" value="P-loop containing nucleotide triphosphate hydrolases"/>
    <property type="match status" value="1"/>
</dbReference>
<feature type="region of interest" description="Disordered" evidence="2">
    <location>
        <begin position="59"/>
        <end position="415"/>
    </location>
</feature>
<organism evidence="5 6">
    <name type="scientific">Musca domestica</name>
    <name type="common">House fly</name>
    <dbReference type="NCBI Taxonomy" id="7370"/>
    <lineage>
        <taxon>Eukaryota</taxon>
        <taxon>Metazoa</taxon>
        <taxon>Ecdysozoa</taxon>
        <taxon>Arthropoda</taxon>
        <taxon>Hexapoda</taxon>
        <taxon>Insecta</taxon>
        <taxon>Pterygota</taxon>
        <taxon>Neoptera</taxon>
        <taxon>Endopterygota</taxon>
        <taxon>Diptera</taxon>
        <taxon>Brachycera</taxon>
        <taxon>Muscomorpha</taxon>
        <taxon>Muscoidea</taxon>
        <taxon>Muscidae</taxon>
        <taxon>Musca</taxon>
    </lineage>
</organism>
<accession>A0ABM3VQK6</accession>
<gene>
    <name evidence="6" type="primary">LOC131807068</name>
</gene>
<keyword evidence="1" id="KW-0378">Hydrolase</keyword>
<dbReference type="Proteomes" id="UP001652621">
    <property type="component" value="Unplaced"/>
</dbReference>
<evidence type="ECO:0000313" key="5">
    <source>
        <dbReference type="Proteomes" id="UP001652621"/>
    </source>
</evidence>
<evidence type="ECO:0000256" key="2">
    <source>
        <dbReference type="SAM" id="MobiDB-lite"/>
    </source>
</evidence>
<feature type="compositionally biased region" description="Basic and acidic residues" evidence="2">
    <location>
        <begin position="159"/>
        <end position="214"/>
    </location>
</feature>
<dbReference type="EC" id="5.6.2.3" evidence="1"/>
<protein>
    <recommendedName>
        <fullName evidence="1">ATP-dependent DNA helicase</fullName>
        <ecNumber evidence="1">5.6.2.3</ecNumber>
    </recommendedName>
</protein>
<feature type="domain" description="DUF6570" evidence="4">
    <location>
        <begin position="585"/>
        <end position="709"/>
    </location>
</feature>
<keyword evidence="5" id="KW-1185">Reference proteome</keyword>
<evidence type="ECO:0000256" key="1">
    <source>
        <dbReference type="RuleBase" id="RU363044"/>
    </source>
</evidence>
<keyword evidence="1" id="KW-0067">ATP-binding</keyword>
<comment type="cofactor">
    <cofactor evidence="1">
        <name>Mg(2+)</name>
        <dbReference type="ChEBI" id="CHEBI:18420"/>
    </cofactor>
</comment>
<keyword evidence="1" id="KW-0233">DNA recombination</keyword>
<feature type="compositionally biased region" description="Basic and acidic residues" evidence="2">
    <location>
        <begin position="285"/>
        <end position="361"/>
    </location>
</feature>
<dbReference type="InterPro" id="IPR027417">
    <property type="entry name" value="P-loop_NTPase"/>
</dbReference>
<dbReference type="PANTHER" id="PTHR47642">
    <property type="entry name" value="ATP-DEPENDENT DNA HELICASE"/>
    <property type="match status" value="1"/>
</dbReference>
<dbReference type="InterPro" id="IPR010285">
    <property type="entry name" value="DNA_helicase_pif1-like_DEAD"/>
</dbReference>